<dbReference type="EMBL" id="CM037160">
    <property type="protein sequence ID" value="KAH7839208.1"/>
    <property type="molecule type" value="Genomic_DNA"/>
</dbReference>
<proteinExistence type="predicted"/>
<evidence type="ECO:0000313" key="1">
    <source>
        <dbReference type="EMBL" id="KAH7839208.1"/>
    </source>
</evidence>
<sequence>MVVEMKSEASRASARSLWISVSEVTWRFSSNLFLTSAAYSLNIKWSSAKVFRVAFSTALWLDSLGFPIQSKGFRGCYNGGRKENEEDSREYQQQAVLVVKSGKFTLGYKTAQDPQKLQRAGNNIEQLPAFAVLSARLRVVRIFVSFTTLFLIGGDYKIKEDLVVSASLNQTVHVWDVGALKKKTAAPADDILRLSQMNTDLFGGVDAVVKHVLGGHDRGVNWASFHPTLPLIVSGADDRQGKLWHMNGKKHYSFWIISSHPEMNLLAAGHDRGLMHKLIFIYLTHVSPTHVGGDVFLCPTSSVHGGRGGGKEGCGQLMAVA</sequence>
<organism evidence="1 2">
    <name type="scientific">Vaccinium darrowii</name>
    <dbReference type="NCBI Taxonomy" id="229202"/>
    <lineage>
        <taxon>Eukaryota</taxon>
        <taxon>Viridiplantae</taxon>
        <taxon>Streptophyta</taxon>
        <taxon>Embryophyta</taxon>
        <taxon>Tracheophyta</taxon>
        <taxon>Spermatophyta</taxon>
        <taxon>Magnoliopsida</taxon>
        <taxon>eudicotyledons</taxon>
        <taxon>Gunneridae</taxon>
        <taxon>Pentapetalae</taxon>
        <taxon>asterids</taxon>
        <taxon>Ericales</taxon>
        <taxon>Ericaceae</taxon>
        <taxon>Vaccinioideae</taxon>
        <taxon>Vaccinieae</taxon>
        <taxon>Vaccinium</taxon>
    </lineage>
</organism>
<accession>A0ACB7XF30</accession>
<reference evidence="1 2" key="1">
    <citation type="journal article" date="2021" name="Hortic Res">
        <title>High-quality reference genome and annotation aids understanding of berry development for evergreen blueberry (Vaccinium darrowii).</title>
        <authorList>
            <person name="Yu J."/>
            <person name="Hulse-Kemp A.M."/>
            <person name="Babiker E."/>
            <person name="Staton M."/>
        </authorList>
    </citation>
    <scope>NUCLEOTIDE SEQUENCE [LARGE SCALE GENOMIC DNA]</scope>
    <source>
        <strain evidence="2">cv. NJ 8807/NJ 8810</strain>
        <tissue evidence="1">Young leaf</tissue>
    </source>
</reference>
<dbReference type="Proteomes" id="UP000828048">
    <property type="component" value="Chromosome 10"/>
</dbReference>
<keyword evidence="2" id="KW-1185">Reference proteome</keyword>
<comment type="caution">
    <text evidence="1">The sequence shown here is derived from an EMBL/GenBank/DDBJ whole genome shotgun (WGS) entry which is preliminary data.</text>
</comment>
<gene>
    <name evidence="1" type="ORF">Vadar_001207</name>
</gene>
<protein>
    <submittedName>
        <fullName evidence="1">Uncharacterized protein</fullName>
    </submittedName>
</protein>
<name>A0ACB7XF30_9ERIC</name>
<evidence type="ECO:0000313" key="2">
    <source>
        <dbReference type="Proteomes" id="UP000828048"/>
    </source>
</evidence>